<organism evidence="3 4">
    <name type="scientific">Trachipleistophora hominis</name>
    <name type="common">Microsporidian parasite</name>
    <dbReference type="NCBI Taxonomy" id="72359"/>
    <lineage>
        <taxon>Eukaryota</taxon>
        <taxon>Fungi</taxon>
        <taxon>Fungi incertae sedis</taxon>
        <taxon>Microsporidia</taxon>
        <taxon>Pleistophoridae</taxon>
        <taxon>Trachipleistophora</taxon>
    </lineage>
</organism>
<feature type="compositionally biased region" description="Basic and acidic residues" evidence="1">
    <location>
        <begin position="113"/>
        <end position="123"/>
    </location>
</feature>
<evidence type="ECO:0000256" key="1">
    <source>
        <dbReference type="SAM" id="MobiDB-lite"/>
    </source>
</evidence>
<dbReference type="SUPFAM" id="SSF49764">
    <property type="entry name" value="HSP20-like chaperones"/>
    <property type="match status" value="1"/>
</dbReference>
<dbReference type="PROSITE" id="PS51048">
    <property type="entry name" value="SGS"/>
    <property type="match status" value="1"/>
</dbReference>
<dbReference type="InterPro" id="IPR044563">
    <property type="entry name" value="Sgt1-like"/>
</dbReference>
<dbReference type="EMBL" id="JH994014">
    <property type="protein sequence ID" value="ELQ74864.1"/>
    <property type="molecule type" value="Genomic_DNA"/>
</dbReference>
<dbReference type="InterPro" id="IPR007699">
    <property type="entry name" value="SGS_dom"/>
</dbReference>
<gene>
    <name evidence="3" type="ORF">THOM_2203</name>
</gene>
<reference evidence="3 4" key="1">
    <citation type="journal article" date="2012" name="PLoS Pathog.">
        <title>The genome of the obligate intracellular parasite Trachipleistophora hominis: new insights into microsporidian genome dynamics and reductive evolution.</title>
        <authorList>
            <person name="Heinz E."/>
            <person name="Williams T.A."/>
            <person name="Nakjang S."/>
            <person name="Noel C.J."/>
            <person name="Swan D.C."/>
            <person name="Goldberg A.V."/>
            <person name="Harris S.R."/>
            <person name="Weinmaier T."/>
            <person name="Markert S."/>
            <person name="Becher D."/>
            <person name="Bernhardt J."/>
            <person name="Dagan T."/>
            <person name="Hacker C."/>
            <person name="Lucocq J.M."/>
            <person name="Schweder T."/>
            <person name="Rattei T."/>
            <person name="Hall N."/>
            <person name="Hirt R.P."/>
            <person name="Embley T.M."/>
        </authorList>
    </citation>
    <scope>NUCLEOTIDE SEQUENCE [LARGE SCALE GENOMIC DNA]</scope>
</reference>
<dbReference type="Pfam" id="PF05002">
    <property type="entry name" value="SGS"/>
    <property type="match status" value="1"/>
</dbReference>
<dbReference type="OMA" id="DMKEMWP"/>
<dbReference type="AlphaFoldDB" id="L7JTW6"/>
<dbReference type="Proteomes" id="UP000011185">
    <property type="component" value="Unassembled WGS sequence"/>
</dbReference>
<feature type="non-terminal residue" evidence="3">
    <location>
        <position position="1"/>
    </location>
</feature>
<evidence type="ECO:0000259" key="2">
    <source>
        <dbReference type="PROSITE" id="PS51048"/>
    </source>
</evidence>
<dbReference type="InParanoid" id="L7JTW6"/>
<evidence type="ECO:0000313" key="3">
    <source>
        <dbReference type="EMBL" id="ELQ74864.1"/>
    </source>
</evidence>
<proteinExistence type="predicted"/>
<evidence type="ECO:0000313" key="4">
    <source>
        <dbReference type="Proteomes" id="UP000011185"/>
    </source>
</evidence>
<protein>
    <submittedName>
        <fullName evidence="3">Suppressor of G2 allele of skp1</fullName>
    </submittedName>
</protein>
<accession>L7JTW6</accession>
<dbReference type="VEuPathDB" id="MicrosporidiaDB:THOM_2203"/>
<name>L7JTW6_TRAHO</name>
<dbReference type="PANTHER" id="PTHR45862">
    <property type="entry name" value="PROTEIN SGT1 HOMOLOG"/>
    <property type="match status" value="1"/>
</dbReference>
<dbReference type="OrthoDB" id="1898560at2759"/>
<feature type="region of interest" description="Disordered" evidence="1">
    <location>
        <begin position="113"/>
        <end position="143"/>
    </location>
</feature>
<feature type="domain" description="SGS" evidence="2">
    <location>
        <begin position="64"/>
        <end position="143"/>
    </location>
</feature>
<sequence length="143" mass="16634">VPDQPLRLIHKTKNMKLYDWHQSQTHIYINPHVPLTITQSTISTPSHTSILYKNVTSVTLSNGVYVLQKDMKEMWPCLTVETREEVCEEHVEDEKDDSLDGLLIKLYKDGDDEKRRAMDKSFRESGGTMLSTDWERVKGKKQK</sequence>
<dbReference type="InterPro" id="IPR008978">
    <property type="entry name" value="HSP20-like_chaperone"/>
</dbReference>
<dbReference type="HOGENOM" id="CLU_1972131_0_0_1"/>
<dbReference type="STRING" id="72359.L7JTW6"/>
<dbReference type="GO" id="GO:0051087">
    <property type="term" value="F:protein-folding chaperone binding"/>
    <property type="evidence" value="ECO:0007669"/>
    <property type="project" value="InterPro"/>
</dbReference>
<keyword evidence="4" id="KW-1185">Reference proteome</keyword>